<keyword evidence="1" id="KW-0175">Coiled coil</keyword>
<feature type="domain" description="Lebercilin" evidence="3">
    <location>
        <begin position="194"/>
        <end position="374"/>
    </location>
</feature>
<sequence>YFVKNSSPDSQVNNVTGSPLIANTSLEAGDRGWLSHLAKTRVGMGDRERILCMVNLIYNELRIFSVLKDSDEQEAQDYPYQNEGDCEIESARSSADTVLDTTLEDKQAKVKNGKKQLLVQDSRRATGDPGTEDESKSEREIKTASTSIKPSTSQTLLEEKSGEKKVKCKDFYLLPRRWNKKQQPAMDRLLYEIALRTQHKATAMDIEARKLGNTVDRLRDENRALKRLQRSQKREINERHDFVDMANLSLKGFRKDVRFSEENCVDAHTMYRKKNKKLMQLEKEGERLAKLVETGSTLPSLEELEGRIEKATRELDKKDDKIVELQMKLEEQDKRISQEQQKEKRRIAKLQQEIGKTDKECQELTNRIKAAERRINKTNIYSRKLGTSTQVLPAITWYPPTEKQSANTKVQKWLNKHTS</sequence>
<proteinExistence type="predicted"/>
<protein>
    <recommendedName>
        <fullName evidence="3">Lebercilin domain-containing protein</fullName>
    </recommendedName>
</protein>
<accession>A0ABN8PGJ4</accession>
<name>A0ABN8PGJ4_9CNID</name>
<feature type="compositionally biased region" description="Polar residues" evidence="2">
    <location>
        <begin position="143"/>
        <end position="156"/>
    </location>
</feature>
<feature type="coiled-coil region" evidence="1">
    <location>
        <begin position="208"/>
        <end position="238"/>
    </location>
</feature>
<evidence type="ECO:0000313" key="5">
    <source>
        <dbReference type="Proteomes" id="UP001159405"/>
    </source>
</evidence>
<dbReference type="Pfam" id="PF15619">
    <property type="entry name" value="Lebercilin"/>
    <property type="match status" value="1"/>
</dbReference>
<feature type="region of interest" description="Disordered" evidence="2">
    <location>
        <begin position="113"/>
        <end position="160"/>
    </location>
</feature>
<evidence type="ECO:0000259" key="3">
    <source>
        <dbReference type="Pfam" id="PF15619"/>
    </source>
</evidence>
<dbReference type="InterPro" id="IPR028933">
    <property type="entry name" value="Lebercilin_dom"/>
</dbReference>
<feature type="non-terminal residue" evidence="4">
    <location>
        <position position="1"/>
    </location>
</feature>
<dbReference type="Proteomes" id="UP001159405">
    <property type="component" value="Unassembled WGS sequence"/>
</dbReference>
<evidence type="ECO:0000256" key="1">
    <source>
        <dbReference type="SAM" id="Coils"/>
    </source>
</evidence>
<evidence type="ECO:0000256" key="2">
    <source>
        <dbReference type="SAM" id="MobiDB-lite"/>
    </source>
</evidence>
<keyword evidence="5" id="KW-1185">Reference proteome</keyword>
<feature type="coiled-coil region" evidence="1">
    <location>
        <begin position="271"/>
        <end position="381"/>
    </location>
</feature>
<gene>
    <name evidence="4" type="ORF">PLOB_00041901</name>
</gene>
<evidence type="ECO:0000313" key="4">
    <source>
        <dbReference type="EMBL" id="CAH3141585.1"/>
    </source>
</evidence>
<organism evidence="4 5">
    <name type="scientific">Porites lobata</name>
    <dbReference type="NCBI Taxonomy" id="104759"/>
    <lineage>
        <taxon>Eukaryota</taxon>
        <taxon>Metazoa</taxon>
        <taxon>Cnidaria</taxon>
        <taxon>Anthozoa</taxon>
        <taxon>Hexacorallia</taxon>
        <taxon>Scleractinia</taxon>
        <taxon>Fungiina</taxon>
        <taxon>Poritidae</taxon>
        <taxon>Porites</taxon>
    </lineage>
</organism>
<dbReference type="EMBL" id="CALNXK010000067">
    <property type="protein sequence ID" value="CAH3141585.1"/>
    <property type="molecule type" value="Genomic_DNA"/>
</dbReference>
<reference evidence="4 5" key="1">
    <citation type="submission" date="2022-05" db="EMBL/GenBank/DDBJ databases">
        <authorList>
            <consortium name="Genoscope - CEA"/>
            <person name="William W."/>
        </authorList>
    </citation>
    <scope>NUCLEOTIDE SEQUENCE [LARGE SCALE GENOMIC DNA]</scope>
</reference>
<comment type="caution">
    <text evidence="4">The sequence shown here is derived from an EMBL/GenBank/DDBJ whole genome shotgun (WGS) entry which is preliminary data.</text>
</comment>
<feature type="compositionally biased region" description="Basic and acidic residues" evidence="2">
    <location>
        <begin position="133"/>
        <end position="142"/>
    </location>
</feature>